<gene>
    <name evidence="1" type="ORF">NC653_027317</name>
</gene>
<dbReference type="AlphaFoldDB" id="A0AAD6Q4N3"/>
<dbReference type="Proteomes" id="UP001164929">
    <property type="component" value="Chromosome 11"/>
</dbReference>
<organism evidence="1 2">
    <name type="scientific">Populus alba x Populus x berolinensis</name>
    <dbReference type="NCBI Taxonomy" id="444605"/>
    <lineage>
        <taxon>Eukaryota</taxon>
        <taxon>Viridiplantae</taxon>
        <taxon>Streptophyta</taxon>
        <taxon>Embryophyta</taxon>
        <taxon>Tracheophyta</taxon>
        <taxon>Spermatophyta</taxon>
        <taxon>Magnoliopsida</taxon>
        <taxon>eudicotyledons</taxon>
        <taxon>Gunneridae</taxon>
        <taxon>Pentapetalae</taxon>
        <taxon>rosids</taxon>
        <taxon>fabids</taxon>
        <taxon>Malpighiales</taxon>
        <taxon>Salicaceae</taxon>
        <taxon>Saliceae</taxon>
        <taxon>Populus</taxon>
    </lineage>
</organism>
<comment type="caution">
    <text evidence="1">The sequence shown here is derived from an EMBL/GenBank/DDBJ whole genome shotgun (WGS) entry which is preliminary data.</text>
</comment>
<dbReference type="EMBL" id="JAQIZT010000011">
    <property type="protein sequence ID" value="KAJ6979119.1"/>
    <property type="molecule type" value="Genomic_DNA"/>
</dbReference>
<sequence>MGEGPRPYQFQLLVQVVGLDAGHCPNQCTMSRTRTKRWIIPLSFFVANSTMPSAIKNLTRALWF</sequence>
<evidence type="ECO:0000313" key="1">
    <source>
        <dbReference type="EMBL" id="KAJ6979119.1"/>
    </source>
</evidence>
<keyword evidence="2" id="KW-1185">Reference proteome</keyword>
<name>A0AAD6Q4N3_9ROSI</name>
<accession>A0AAD6Q4N3</accession>
<evidence type="ECO:0000313" key="2">
    <source>
        <dbReference type="Proteomes" id="UP001164929"/>
    </source>
</evidence>
<protein>
    <submittedName>
        <fullName evidence="1">Uncharacterized protein</fullName>
    </submittedName>
</protein>
<reference evidence="1" key="1">
    <citation type="journal article" date="2023" name="Mol. Ecol. Resour.">
        <title>Chromosome-level genome assembly of a triploid poplar Populus alba 'Berolinensis'.</title>
        <authorList>
            <person name="Chen S."/>
            <person name="Yu Y."/>
            <person name="Wang X."/>
            <person name="Wang S."/>
            <person name="Zhang T."/>
            <person name="Zhou Y."/>
            <person name="He R."/>
            <person name="Meng N."/>
            <person name="Wang Y."/>
            <person name="Liu W."/>
            <person name="Liu Z."/>
            <person name="Liu J."/>
            <person name="Guo Q."/>
            <person name="Huang H."/>
            <person name="Sederoff R.R."/>
            <person name="Wang G."/>
            <person name="Qu G."/>
            <person name="Chen S."/>
        </authorList>
    </citation>
    <scope>NUCLEOTIDE SEQUENCE</scope>
    <source>
        <strain evidence="1">SC-2020</strain>
    </source>
</reference>
<proteinExistence type="predicted"/>